<keyword evidence="3" id="KW-1185">Reference proteome</keyword>
<keyword evidence="1" id="KW-1133">Transmembrane helix</keyword>
<accession>A0A8J4DZA3</accession>
<dbReference type="AlphaFoldDB" id="A0A8J4DZA3"/>
<feature type="transmembrane region" description="Helical" evidence="1">
    <location>
        <begin position="109"/>
        <end position="127"/>
    </location>
</feature>
<organism evidence="2 3">
    <name type="scientific">Virgisporangium aurantiacum</name>
    <dbReference type="NCBI Taxonomy" id="175570"/>
    <lineage>
        <taxon>Bacteria</taxon>
        <taxon>Bacillati</taxon>
        <taxon>Actinomycetota</taxon>
        <taxon>Actinomycetes</taxon>
        <taxon>Micromonosporales</taxon>
        <taxon>Micromonosporaceae</taxon>
        <taxon>Virgisporangium</taxon>
    </lineage>
</organism>
<keyword evidence="1" id="KW-0472">Membrane</keyword>
<keyword evidence="1" id="KW-0812">Transmembrane</keyword>
<proteinExistence type="predicted"/>
<dbReference type="Proteomes" id="UP000612585">
    <property type="component" value="Unassembled WGS sequence"/>
</dbReference>
<name>A0A8J4DZA3_9ACTN</name>
<gene>
    <name evidence="2" type="ORF">Vau01_030270</name>
</gene>
<evidence type="ECO:0000313" key="2">
    <source>
        <dbReference type="EMBL" id="GIJ55511.1"/>
    </source>
</evidence>
<feature type="transmembrane region" description="Helical" evidence="1">
    <location>
        <begin position="133"/>
        <end position="151"/>
    </location>
</feature>
<sequence>MPVREPTPPTLGHTDRLAAISSIASPIAVVTALLVYYGWVRMNVQAEDLGYDVSVIDMSIQDYVLKTVNVLYIPLVLVCVLALAIHALHRWIVRRDKQLLRRLATALKYSFVGWVGLAVALMAGGMPMGGSELPIGITLSLMCALYGSVLVPPQDTSRRVRVLLLALLALVAFWDSERLARVMGHAYAESILADPSQLVGVIVHSEKDLSIDGVTPTRIDSPEAAYHFRYEDLHLLQRSGDRFLVVTDEWATGPRHVYVLRESDSVRIDFVRRNAG</sequence>
<feature type="transmembrane region" description="Helical" evidence="1">
    <location>
        <begin position="70"/>
        <end position="88"/>
    </location>
</feature>
<evidence type="ECO:0000256" key="1">
    <source>
        <dbReference type="SAM" id="Phobius"/>
    </source>
</evidence>
<feature type="transmembrane region" description="Helical" evidence="1">
    <location>
        <begin position="17"/>
        <end position="39"/>
    </location>
</feature>
<reference evidence="2" key="1">
    <citation type="submission" date="2021-01" db="EMBL/GenBank/DDBJ databases">
        <title>Whole genome shotgun sequence of Virgisporangium aurantiacum NBRC 16421.</title>
        <authorList>
            <person name="Komaki H."/>
            <person name="Tamura T."/>
        </authorList>
    </citation>
    <scope>NUCLEOTIDE SEQUENCE</scope>
    <source>
        <strain evidence="2">NBRC 16421</strain>
    </source>
</reference>
<protein>
    <submittedName>
        <fullName evidence="2">Uncharacterized protein</fullName>
    </submittedName>
</protein>
<dbReference type="EMBL" id="BOPG01000019">
    <property type="protein sequence ID" value="GIJ55511.1"/>
    <property type="molecule type" value="Genomic_DNA"/>
</dbReference>
<comment type="caution">
    <text evidence="2">The sequence shown here is derived from an EMBL/GenBank/DDBJ whole genome shotgun (WGS) entry which is preliminary data.</text>
</comment>
<evidence type="ECO:0000313" key="3">
    <source>
        <dbReference type="Proteomes" id="UP000612585"/>
    </source>
</evidence>